<dbReference type="GO" id="GO:0006281">
    <property type="term" value="P:DNA repair"/>
    <property type="evidence" value="ECO:0007669"/>
    <property type="project" value="TreeGrafter"/>
</dbReference>
<dbReference type="Gene3D" id="3.40.50.1000">
    <property type="entry name" value="HAD superfamily/HAD-like"/>
    <property type="match status" value="1"/>
</dbReference>
<reference evidence="2" key="2">
    <citation type="submission" date="2011-02" db="EMBL/GenBank/DDBJ databases">
        <title>The complete genome of Syntrophobotulus glycolicus DSM 8271.</title>
        <authorList>
            <person name="Lucas S."/>
            <person name="Copeland A."/>
            <person name="Lapidus A."/>
            <person name="Bruce D."/>
            <person name="Goodwin L."/>
            <person name="Pitluck S."/>
            <person name="Kyrpides N."/>
            <person name="Mavromatis K."/>
            <person name="Pagani I."/>
            <person name="Ivanova N."/>
            <person name="Mikhailova N."/>
            <person name="Chertkov O."/>
            <person name="Held B."/>
            <person name="Detter J.C."/>
            <person name="Tapia R."/>
            <person name="Han C."/>
            <person name="Land M."/>
            <person name="Hauser L."/>
            <person name="Markowitz V."/>
            <person name="Cheng J.-F."/>
            <person name="Hugenholtz P."/>
            <person name="Woyke T."/>
            <person name="Wu D."/>
            <person name="Spring S."/>
            <person name="Schroeder M."/>
            <person name="Brambilla E."/>
            <person name="Klenk H.-P."/>
            <person name="Eisen J.A."/>
        </authorList>
    </citation>
    <scope>NUCLEOTIDE SEQUENCE [LARGE SCALE GENOMIC DNA]</scope>
    <source>
        <strain evidence="2">DSM 8271 / FlGlyR</strain>
    </source>
</reference>
<keyword evidence="2" id="KW-1185">Reference proteome</keyword>
<gene>
    <name evidence="1" type="ordered locus">Sgly_2770</name>
</gene>
<proteinExistence type="predicted"/>
<dbReference type="SFLD" id="SFLDG01129">
    <property type="entry name" value="C1.5:_HAD__Beta-PGM__Phosphata"/>
    <property type="match status" value="1"/>
</dbReference>
<dbReference type="SUPFAM" id="SSF56784">
    <property type="entry name" value="HAD-like"/>
    <property type="match status" value="1"/>
</dbReference>
<keyword evidence="1" id="KW-0378">Hydrolase</keyword>
<dbReference type="InterPro" id="IPR023198">
    <property type="entry name" value="PGP-like_dom2"/>
</dbReference>
<dbReference type="RefSeq" id="WP_013625861.1">
    <property type="nucleotide sequence ID" value="NC_015172.1"/>
</dbReference>
<evidence type="ECO:0000313" key="2">
    <source>
        <dbReference type="Proteomes" id="UP000007488"/>
    </source>
</evidence>
<dbReference type="InterPro" id="IPR023214">
    <property type="entry name" value="HAD_sf"/>
</dbReference>
<dbReference type="KEGG" id="sgy:Sgly_2770"/>
<dbReference type="PANTHER" id="PTHR43434:SF1">
    <property type="entry name" value="PHOSPHOGLYCOLATE PHOSPHATASE"/>
    <property type="match status" value="1"/>
</dbReference>
<dbReference type="PANTHER" id="PTHR43434">
    <property type="entry name" value="PHOSPHOGLYCOLATE PHOSPHATASE"/>
    <property type="match status" value="1"/>
</dbReference>
<dbReference type="GO" id="GO:0008967">
    <property type="term" value="F:phosphoglycolate phosphatase activity"/>
    <property type="evidence" value="ECO:0007669"/>
    <property type="project" value="TreeGrafter"/>
</dbReference>
<dbReference type="SFLD" id="SFLDS00003">
    <property type="entry name" value="Haloacid_Dehalogenase"/>
    <property type="match status" value="1"/>
</dbReference>
<dbReference type="NCBIfam" id="TIGR01549">
    <property type="entry name" value="HAD-SF-IA-v1"/>
    <property type="match status" value="1"/>
</dbReference>
<dbReference type="GO" id="GO:0005829">
    <property type="term" value="C:cytosol"/>
    <property type="evidence" value="ECO:0007669"/>
    <property type="project" value="TreeGrafter"/>
</dbReference>
<accession>F0SXY0</accession>
<dbReference type="InterPro" id="IPR036412">
    <property type="entry name" value="HAD-like_sf"/>
</dbReference>
<evidence type="ECO:0000313" key="1">
    <source>
        <dbReference type="EMBL" id="ADY57041.1"/>
    </source>
</evidence>
<dbReference type="STRING" id="645991.Sgly_2770"/>
<dbReference type="InterPro" id="IPR041492">
    <property type="entry name" value="HAD_2"/>
</dbReference>
<dbReference type="InterPro" id="IPR006439">
    <property type="entry name" value="HAD-SF_hydro_IA"/>
</dbReference>
<organism evidence="1 2">
    <name type="scientific">Syntrophobotulus glycolicus (strain DSM 8271 / FlGlyR)</name>
    <dbReference type="NCBI Taxonomy" id="645991"/>
    <lineage>
        <taxon>Bacteria</taxon>
        <taxon>Bacillati</taxon>
        <taxon>Bacillota</taxon>
        <taxon>Clostridia</taxon>
        <taxon>Eubacteriales</taxon>
        <taxon>Desulfitobacteriaceae</taxon>
        <taxon>Syntrophobotulus</taxon>
    </lineage>
</organism>
<dbReference type="Gene3D" id="1.10.150.240">
    <property type="entry name" value="Putative phosphatase, domain 2"/>
    <property type="match status" value="1"/>
</dbReference>
<dbReference type="eggNOG" id="COG0546">
    <property type="taxonomic scope" value="Bacteria"/>
</dbReference>
<dbReference type="EMBL" id="CP002547">
    <property type="protein sequence ID" value="ADY57041.1"/>
    <property type="molecule type" value="Genomic_DNA"/>
</dbReference>
<dbReference type="AlphaFoldDB" id="F0SXY0"/>
<dbReference type="InterPro" id="IPR050155">
    <property type="entry name" value="HAD-like_hydrolase_sf"/>
</dbReference>
<protein>
    <submittedName>
        <fullName evidence="1">HAD-superfamily hydrolase, subfamily IA, variant 1</fullName>
    </submittedName>
</protein>
<dbReference type="Pfam" id="PF13419">
    <property type="entry name" value="HAD_2"/>
    <property type="match status" value="1"/>
</dbReference>
<name>F0SXY0_SYNGF</name>
<dbReference type="OrthoDB" id="9792518at2"/>
<reference evidence="1 2" key="1">
    <citation type="journal article" date="2011" name="Stand. Genomic Sci.">
        <title>Complete genome sequence of Syntrophobotulus glycolicus type strain (FlGlyR).</title>
        <authorList>
            <person name="Han C."/>
            <person name="Mwirichia R."/>
            <person name="Chertkov O."/>
            <person name="Held B."/>
            <person name="Lapidus A."/>
            <person name="Nolan M."/>
            <person name="Lucas S."/>
            <person name="Hammon N."/>
            <person name="Deshpande S."/>
            <person name="Cheng J.F."/>
            <person name="Tapia R."/>
            <person name="Goodwin L."/>
            <person name="Pitluck S."/>
            <person name="Huntemann M."/>
            <person name="Liolios K."/>
            <person name="Ivanova N."/>
            <person name="Pagani I."/>
            <person name="Mavromatis K."/>
            <person name="Ovchinikova G."/>
            <person name="Pati A."/>
            <person name="Chen A."/>
            <person name="Palaniappan K."/>
            <person name="Land M."/>
            <person name="Hauser L."/>
            <person name="Brambilla E.M."/>
            <person name="Rohde M."/>
            <person name="Spring S."/>
            <person name="Sikorski J."/>
            <person name="Goker M."/>
            <person name="Woyke T."/>
            <person name="Bristow J."/>
            <person name="Eisen J.A."/>
            <person name="Markowitz V."/>
            <person name="Hugenholtz P."/>
            <person name="Kyrpides N.C."/>
            <person name="Klenk H.P."/>
            <person name="Detter J.C."/>
        </authorList>
    </citation>
    <scope>NUCLEOTIDE SEQUENCE [LARGE SCALE GENOMIC DNA]</scope>
    <source>
        <strain evidence="2">DSM 8271 / FlGlyR</strain>
    </source>
</reference>
<sequence>MNIRGCIFDLDGTLLNTLPVCYMGFRSTLLRYTGREYTDQEIRSLFGPSEEGVLKKLLPGDWQEALQHYLDAYEKIHETYTEPFPGIEQLLSLLTERKLRLGIVSGKGPGTMAISLRYSGLGKYFEVVQTGSVSGADKPEQIGKVLDLWKLAPREVAYIGDMAYDMASAKETGVVSIGAVWAETADRKRVLQENPDFIFEKVKHFYGWVEENWRGERRVTKG</sequence>
<dbReference type="HOGENOM" id="CLU_045011_19_3_9"/>
<dbReference type="Proteomes" id="UP000007488">
    <property type="component" value="Chromosome"/>
</dbReference>